<dbReference type="EMBL" id="CP001323">
    <property type="protein sequence ID" value="ACO61160.1"/>
    <property type="molecule type" value="Genomic_DNA"/>
</dbReference>
<dbReference type="OrthoDB" id="10668608at2759"/>
<feature type="compositionally biased region" description="Acidic residues" evidence="1">
    <location>
        <begin position="7"/>
        <end position="21"/>
    </location>
</feature>
<feature type="compositionally biased region" description="Low complexity" evidence="1">
    <location>
        <begin position="25"/>
        <end position="46"/>
    </location>
</feature>
<dbReference type="InParanoid" id="C1DZQ6"/>
<dbReference type="Proteomes" id="UP000002009">
    <property type="component" value="Chromosome 2"/>
</dbReference>
<proteinExistence type="predicted"/>
<dbReference type="RefSeq" id="XP_002499902.1">
    <property type="nucleotide sequence ID" value="XM_002499856.1"/>
</dbReference>
<dbReference type="KEGG" id="mis:MICPUN_56455"/>
<reference evidence="2 3" key="1">
    <citation type="journal article" date="2009" name="Science">
        <title>Green evolution and dynamic adaptations revealed by genomes of the marine picoeukaryotes Micromonas.</title>
        <authorList>
            <person name="Worden A.Z."/>
            <person name="Lee J.H."/>
            <person name="Mock T."/>
            <person name="Rouze P."/>
            <person name="Simmons M.P."/>
            <person name="Aerts A.L."/>
            <person name="Allen A.E."/>
            <person name="Cuvelier M.L."/>
            <person name="Derelle E."/>
            <person name="Everett M.V."/>
            <person name="Foulon E."/>
            <person name="Grimwood J."/>
            <person name="Gundlach H."/>
            <person name="Henrissat B."/>
            <person name="Napoli C."/>
            <person name="McDonald S.M."/>
            <person name="Parker M.S."/>
            <person name="Rombauts S."/>
            <person name="Salamov A."/>
            <person name="Von Dassow P."/>
            <person name="Badger J.H."/>
            <person name="Coutinho P.M."/>
            <person name="Demir E."/>
            <person name="Dubchak I."/>
            <person name="Gentemann C."/>
            <person name="Eikrem W."/>
            <person name="Gready J.E."/>
            <person name="John U."/>
            <person name="Lanier W."/>
            <person name="Lindquist E.A."/>
            <person name="Lucas S."/>
            <person name="Mayer K.F."/>
            <person name="Moreau H."/>
            <person name="Not F."/>
            <person name="Otillar R."/>
            <person name="Panaud O."/>
            <person name="Pangilinan J."/>
            <person name="Paulsen I."/>
            <person name="Piegu B."/>
            <person name="Poliakov A."/>
            <person name="Robbens S."/>
            <person name="Schmutz J."/>
            <person name="Toulza E."/>
            <person name="Wyss T."/>
            <person name="Zelensky A."/>
            <person name="Zhou K."/>
            <person name="Armbrust E.V."/>
            <person name="Bhattacharya D."/>
            <person name="Goodenough U.W."/>
            <person name="Van de Peer Y."/>
            <person name="Grigoriev I.V."/>
        </authorList>
    </citation>
    <scope>NUCLEOTIDE SEQUENCE [LARGE SCALE GENOMIC DNA]</scope>
    <source>
        <strain evidence="3">RCC299 / NOUM17</strain>
    </source>
</reference>
<feature type="region of interest" description="Disordered" evidence="1">
    <location>
        <begin position="170"/>
        <end position="200"/>
    </location>
</feature>
<evidence type="ECO:0000256" key="1">
    <source>
        <dbReference type="SAM" id="MobiDB-lite"/>
    </source>
</evidence>
<keyword evidence="3" id="KW-1185">Reference proteome</keyword>
<dbReference type="InterPro" id="IPR029006">
    <property type="entry name" value="ADF-H/Gelsolin-like_dom_sf"/>
</dbReference>
<protein>
    <submittedName>
        <fullName evidence="2">Uncharacterized protein</fullName>
    </submittedName>
</protein>
<feature type="region of interest" description="Disordered" evidence="1">
    <location>
        <begin position="1"/>
        <end position="59"/>
    </location>
</feature>
<evidence type="ECO:0000313" key="2">
    <source>
        <dbReference type="EMBL" id="ACO61160.1"/>
    </source>
</evidence>
<feature type="compositionally biased region" description="Basic and acidic residues" evidence="1">
    <location>
        <begin position="317"/>
        <end position="329"/>
    </location>
</feature>
<accession>C1DZQ6</accession>
<feature type="region of interest" description="Disordered" evidence="1">
    <location>
        <begin position="234"/>
        <end position="254"/>
    </location>
</feature>
<feature type="region of interest" description="Disordered" evidence="1">
    <location>
        <begin position="309"/>
        <end position="338"/>
    </location>
</feature>
<evidence type="ECO:0000313" key="3">
    <source>
        <dbReference type="Proteomes" id="UP000002009"/>
    </source>
</evidence>
<organism evidence="2 3">
    <name type="scientific">Micromonas commoda (strain RCC299 / NOUM17 / CCMP2709)</name>
    <name type="common">Picoplanktonic green alga</name>
    <dbReference type="NCBI Taxonomy" id="296587"/>
    <lineage>
        <taxon>Eukaryota</taxon>
        <taxon>Viridiplantae</taxon>
        <taxon>Chlorophyta</taxon>
        <taxon>Mamiellophyceae</taxon>
        <taxon>Mamiellales</taxon>
        <taxon>Mamiellaceae</taxon>
        <taxon>Micromonas</taxon>
    </lineage>
</organism>
<dbReference type="AlphaFoldDB" id="C1DZQ6"/>
<dbReference type="Gene3D" id="3.40.20.10">
    <property type="entry name" value="Severin"/>
    <property type="match status" value="1"/>
</dbReference>
<sequence>MGAEDVRDGEEEKEEEGDGEEWRDPSIAAWEEAAAAVSPAVSSEPGARPRAQHAEPWTESLAPSLRDAIDALDWSQTHAALIPNAWNRVRLATFAETWAVFGVWPPADAEEKARIGKRRVVLEAYGDGGIHRALTRLRPDDVQYLAMRVSTERGGEPRFIAAAWLGPTSQAFIPDDDEDDDEPTTRGDDPEGVPADANPRARWRREWAAVRHYLAGAHAYVAVDGREFAAGDASGGGGGGGGGGDGDAEAATAAASTPSSFDFAAALRHVHRDGVGETTHYDYDAPGDAERNAAGEGVDALAAALATLRGDDDDGEGSNHREGSDREAEGSSDLGSVDLGSVDAAVDARGEALASLRAELAVHARALHRAAWAADAERARASHDRCRAETLRATGAMGAAKSEALRRRLATRAADRAEAGERVG</sequence>
<feature type="compositionally biased region" description="Gly residues" evidence="1">
    <location>
        <begin position="234"/>
        <end position="245"/>
    </location>
</feature>
<gene>
    <name evidence="2" type="ORF">MICPUN_56455</name>
</gene>
<name>C1DZQ6_MICCC</name>
<dbReference type="GeneID" id="8240629"/>